<dbReference type="AlphaFoldDB" id="A0A9D3URC1"/>
<sequence length="74" mass="8564">MPNEDSVQVLYANLTTPNDNEVLVRKKKVRSKANLKGQYVQGYITRHDLERLVENVRLLNQPEPNESNKPESDE</sequence>
<dbReference type="EMBL" id="JAIQCV010000010">
    <property type="protein sequence ID" value="KAH1056028.1"/>
    <property type="molecule type" value="Genomic_DNA"/>
</dbReference>
<reference evidence="1 2" key="1">
    <citation type="journal article" date="2021" name="Plant Biotechnol. J.">
        <title>Multi-omics assisted identification of the key and species-specific regulatory components of drought-tolerant mechanisms in Gossypium stocksii.</title>
        <authorList>
            <person name="Yu D."/>
            <person name="Ke L."/>
            <person name="Zhang D."/>
            <person name="Wu Y."/>
            <person name="Sun Y."/>
            <person name="Mei J."/>
            <person name="Sun J."/>
            <person name="Sun Y."/>
        </authorList>
    </citation>
    <scope>NUCLEOTIDE SEQUENCE [LARGE SCALE GENOMIC DNA]</scope>
    <source>
        <strain evidence="2">cv. E1</strain>
        <tissue evidence="1">Leaf</tissue>
    </source>
</reference>
<name>A0A9D3URC1_9ROSI</name>
<comment type="caution">
    <text evidence="1">The sequence shown here is derived from an EMBL/GenBank/DDBJ whole genome shotgun (WGS) entry which is preliminary data.</text>
</comment>
<protein>
    <submittedName>
        <fullName evidence="1">Uncharacterized protein</fullName>
    </submittedName>
</protein>
<organism evidence="1 2">
    <name type="scientific">Gossypium stocksii</name>
    <dbReference type="NCBI Taxonomy" id="47602"/>
    <lineage>
        <taxon>Eukaryota</taxon>
        <taxon>Viridiplantae</taxon>
        <taxon>Streptophyta</taxon>
        <taxon>Embryophyta</taxon>
        <taxon>Tracheophyta</taxon>
        <taxon>Spermatophyta</taxon>
        <taxon>Magnoliopsida</taxon>
        <taxon>eudicotyledons</taxon>
        <taxon>Gunneridae</taxon>
        <taxon>Pentapetalae</taxon>
        <taxon>rosids</taxon>
        <taxon>malvids</taxon>
        <taxon>Malvales</taxon>
        <taxon>Malvaceae</taxon>
        <taxon>Malvoideae</taxon>
        <taxon>Gossypium</taxon>
    </lineage>
</organism>
<evidence type="ECO:0000313" key="1">
    <source>
        <dbReference type="EMBL" id="KAH1056028.1"/>
    </source>
</evidence>
<keyword evidence="2" id="KW-1185">Reference proteome</keyword>
<gene>
    <name evidence="1" type="ORF">J1N35_034093</name>
</gene>
<accession>A0A9D3URC1</accession>
<evidence type="ECO:0000313" key="2">
    <source>
        <dbReference type="Proteomes" id="UP000828251"/>
    </source>
</evidence>
<proteinExistence type="predicted"/>
<dbReference type="Proteomes" id="UP000828251">
    <property type="component" value="Unassembled WGS sequence"/>
</dbReference>